<name>A0ABV2JKQ2_9STRE</name>
<organism evidence="3 4">
    <name type="scientific">Streptococcus gallinaceus</name>
    <dbReference type="NCBI Taxonomy" id="165758"/>
    <lineage>
        <taxon>Bacteria</taxon>
        <taxon>Bacillati</taxon>
        <taxon>Bacillota</taxon>
        <taxon>Bacilli</taxon>
        <taxon>Lactobacillales</taxon>
        <taxon>Streptococcaceae</taxon>
        <taxon>Streptococcus</taxon>
    </lineage>
</organism>
<dbReference type="SUPFAM" id="SSF53756">
    <property type="entry name" value="UDP-Glycosyltransferase/glycogen phosphorylase"/>
    <property type="match status" value="1"/>
</dbReference>
<dbReference type="Pfam" id="PF00534">
    <property type="entry name" value="Glycos_transf_1"/>
    <property type="match status" value="1"/>
</dbReference>
<sequence length="382" mass="43327">MEKKYALIVASVASMIEQFNMHNICLLQEQGYEVHIATNFENGSTISDERIIQLKEELNSNNVKFFQIDFSRNVGNFISHKKAYSQLRRISELYNYSLMHCHSPIGGVLARLVFRNSSTKIIYTAHGFQFYKGGRVRDWVLFYPIEYIFSYFTDILITINNEDYALATTSMKAKKVFKVDGVGIEYSKIRASATGNKSSKIRHSLGLSEEEIILISVGELSVRKNHMIIIKALAMLDLPNLTYLIIGQGEQELVIKKYLEANNLCNKVLLLGYRKNIPQLLQESDIFCFPSKREGLGLAAIEAMAAGLPILTSNVNGINDYSISGETGYKYHFDDVEGFAEGICRLLDNETRQRIGEHNVHAAKKYDIAQVNQQMKAIYSQL</sequence>
<dbReference type="Proteomes" id="UP001549055">
    <property type="component" value="Unassembled WGS sequence"/>
</dbReference>
<evidence type="ECO:0000313" key="3">
    <source>
        <dbReference type="EMBL" id="MET3644497.1"/>
    </source>
</evidence>
<evidence type="ECO:0000259" key="1">
    <source>
        <dbReference type="Pfam" id="PF00534"/>
    </source>
</evidence>
<dbReference type="EMBL" id="JBEPMK010000003">
    <property type="protein sequence ID" value="MET3644497.1"/>
    <property type="molecule type" value="Genomic_DNA"/>
</dbReference>
<protein>
    <submittedName>
        <fullName evidence="3">Glycosyltransferase involved in cell wall biosynthesis</fullName>
    </submittedName>
</protein>
<dbReference type="PANTHER" id="PTHR12526:SF630">
    <property type="entry name" value="GLYCOSYLTRANSFERASE"/>
    <property type="match status" value="1"/>
</dbReference>
<comment type="caution">
    <text evidence="3">The sequence shown here is derived from an EMBL/GenBank/DDBJ whole genome shotgun (WGS) entry which is preliminary data.</text>
</comment>
<proteinExistence type="predicted"/>
<dbReference type="Gene3D" id="3.40.50.2000">
    <property type="entry name" value="Glycogen Phosphorylase B"/>
    <property type="match status" value="2"/>
</dbReference>
<gene>
    <name evidence="3" type="ORF">ABID27_001121</name>
</gene>
<feature type="domain" description="Glycosyltransferase subfamily 4-like N-terminal" evidence="2">
    <location>
        <begin position="18"/>
        <end position="159"/>
    </location>
</feature>
<dbReference type="RefSeq" id="WP_253636090.1">
    <property type="nucleotide sequence ID" value="NZ_JALJYR010000003.1"/>
</dbReference>
<reference evidence="3 4" key="1">
    <citation type="submission" date="2024-06" db="EMBL/GenBank/DDBJ databases">
        <title>Genomic Encyclopedia of Type Strains, Phase IV (KMG-IV): sequencing the most valuable type-strain genomes for metagenomic binning, comparative biology and taxonomic classification.</title>
        <authorList>
            <person name="Goeker M."/>
        </authorList>
    </citation>
    <scope>NUCLEOTIDE SEQUENCE [LARGE SCALE GENOMIC DNA]</scope>
    <source>
        <strain evidence="3 4">DSM 15349</strain>
    </source>
</reference>
<dbReference type="PANTHER" id="PTHR12526">
    <property type="entry name" value="GLYCOSYLTRANSFERASE"/>
    <property type="match status" value="1"/>
</dbReference>
<evidence type="ECO:0000313" key="4">
    <source>
        <dbReference type="Proteomes" id="UP001549055"/>
    </source>
</evidence>
<feature type="domain" description="Glycosyl transferase family 1" evidence="1">
    <location>
        <begin position="200"/>
        <end position="357"/>
    </location>
</feature>
<evidence type="ECO:0000259" key="2">
    <source>
        <dbReference type="Pfam" id="PF13477"/>
    </source>
</evidence>
<dbReference type="InterPro" id="IPR028098">
    <property type="entry name" value="Glyco_trans_4-like_N"/>
</dbReference>
<accession>A0ABV2JKQ2</accession>
<dbReference type="Pfam" id="PF13477">
    <property type="entry name" value="Glyco_trans_4_2"/>
    <property type="match status" value="1"/>
</dbReference>
<dbReference type="InterPro" id="IPR001296">
    <property type="entry name" value="Glyco_trans_1"/>
</dbReference>
<keyword evidence="4" id="KW-1185">Reference proteome</keyword>